<sequence length="90" mass="10236">MESSATHLSSSPLSMLGRTSWSFINGGSPLMTDAFLYRCLLYDCIYLYVEPIEEMRCDLVLSSSLLIWANFLFFLFSIFIDGIQITFTAI</sequence>
<protein>
    <submittedName>
        <fullName evidence="2">Uncharacterized protein</fullName>
    </submittedName>
</protein>
<accession>A0AAP0HS73</accession>
<feature type="transmembrane region" description="Helical" evidence="1">
    <location>
        <begin position="65"/>
        <end position="87"/>
    </location>
</feature>
<gene>
    <name evidence="2" type="ORF">Scep_026611</name>
</gene>
<name>A0AAP0HS73_9MAGN</name>
<keyword evidence="1" id="KW-0472">Membrane</keyword>
<dbReference type="EMBL" id="JBBNAG010000011">
    <property type="protein sequence ID" value="KAK9095142.1"/>
    <property type="molecule type" value="Genomic_DNA"/>
</dbReference>
<dbReference type="AlphaFoldDB" id="A0AAP0HS73"/>
<evidence type="ECO:0000313" key="2">
    <source>
        <dbReference type="EMBL" id="KAK9095142.1"/>
    </source>
</evidence>
<keyword evidence="1" id="KW-0812">Transmembrane</keyword>
<comment type="caution">
    <text evidence="2">The sequence shown here is derived from an EMBL/GenBank/DDBJ whole genome shotgun (WGS) entry which is preliminary data.</text>
</comment>
<keyword evidence="1" id="KW-1133">Transmembrane helix</keyword>
<evidence type="ECO:0000256" key="1">
    <source>
        <dbReference type="SAM" id="Phobius"/>
    </source>
</evidence>
<dbReference type="Proteomes" id="UP001419268">
    <property type="component" value="Unassembled WGS sequence"/>
</dbReference>
<proteinExistence type="predicted"/>
<reference evidence="2 3" key="1">
    <citation type="submission" date="2024-01" db="EMBL/GenBank/DDBJ databases">
        <title>Genome assemblies of Stephania.</title>
        <authorList>
            <person name="Yang L."/>
        </authorList>
    </citation>
    <scope>NUCLEOTIDE SEQUENCE [LARGE SCALE GENOMIC DNA]</scope>
    <source>
        <strain evidence="2">JXDWG</strain>
        <tissue evidence="2">Leaf</tissue>
    </source>
</reference>
<evidence type="ECO:0000313" key="3">
    <source>
        <dbReference type="Proteomes" id="UP001419268"/>
    </source>
</evidence>
<keyword evidence="3" id="KW-1185">Reference proteome</keyword>
<organism evidence="2 3">
    <name type="scientific">Stephania cephalantha</name>
    <dbReference type="NCBI Taxonomy" id="152367"/>
    <lineage>
        <taxon>Eukaryota</taxon>
        <taxon>Viridiplantae</taxon>
        <taxon>Streptophyta</taxon>
        <taxon>Embryophyta</taxon>
        <taxon>Tracheophyta</taxon>
        <taxon>Spermatophyta</taxon>
        <taxon>Magnoliopsida</taxon>
        <taxon>Ranunculales</taxon>
        <taxon>Menispermaceae</taxon>
        <taxon>Menispermoideae</taxon>
        <taxon>Cissampelideae</taxon>
        <taxon>Stephania</taxon>
    </lineage>
</organism>